<feature type="non-terminal residue" evidence="1">
    <location>
        <position position="106"/>
    </location>
</feature>
<comment type="caution">
    <text evidence="1">The sequence shown here is derived from an EMBL/GenBank/DDBJ whole genome shotgun (WGS) entry which is preliminary data.</text>
</comment>
<dbReference type="PANTHER" id="PTHR42696:SF2">
    <property type="entry name" value="ASPARTATE AMMONIA-LYASE"/>
    <property type="match status" value="1"/>
</dbReference>
<gene>
    <name evidence="1" type="ORF">C9940_06535</name>
</gene>
<dbReference type="GO" id="GO:0008797">
    <property type="term" value="F:aspartate ammonia-lyase activity"/>
    <property type="evidence" value="ECO:0007669"/>
    <property type="project" value="TreeGrafter"/>
</dbReference>
<name>A0A2T4CS19_9GAMM</name>
<evidence type="ECO:0000313" key="1">
    <source>
        <dbReference type="EMBL" id="PTB84344.1"/>
    </source>
</evidence>
<dbReference type="InterPro" id="IPR024083">
    <property type="entry name" value="Fumarase/histidase_N"/>
</dbReference>
<reference evidence="1" key="1">
    <citation type="submission" date="2018-03" db="EMBL/GenBank/DDBJ databases">
        <title>Cross-interface Injection: A General Nanoliter Liquid Handling Method Applied to Single Cells Genome Amplification Automated Nanoliter Liquid Handling Applied to Single Cell Multiple Displacement Amplification.</title>
        <authorList>
            <person name="Yun J."/>
            <person name="Xu P."/>
            <person name="Xu J."/>
            <person name="Dai X."/>
            <person name="Wang Y."/>
            <person name="Zheng X."/>
            <person name="Cao C."/>
            <person name="Yi Q."/>
            <person name="Zhu Y."/>
            <person name="Wang L."/>
            <person name="Dong Z."/>
            <person name="Huang Y."/>
            <person name="Huang L."/>
            <person name="Du W."/>
        </authorList>
    </citation>
    <scope>NUCLEOTIDE SEQUENCE [LARGE SCALE GENOMIC DNA]</scope>
    <source>
        <strain evidence="1">Z-D3-2</strain>
    </source>
</reference>
<organism evidence="1">
    <name type="scientific">Pseudidiomarina aestuarii</name>
    <dbReference type="NCBI Taxonomy" id="624146"/>
    <lineage>
        <taxon>Bacteria</taxon>
        <taxon>Pseudomonadati</taxon>
        <taxon>Pseudomonadota</taxon>
        <taxon>Gammaproteobacteria</taxon>
        <taxon>Alteromonadales</taxon>
        <taxon>Idiomarinaceae</taxon>
        <taxon>Pseudidiomarina</taxon>
    </lineage>
</organism>
<dbReference type="SUPFAM" id="SSF48557">
    <property type="entry name" value="L-aspartase-like"/>
    <property type="match status" value="1"/>
</dbReference>
<dbReference type="EMBL" id="PYVN01000261">
    <property type="protein sequence ID" value="PTB84344.1"/>
    <property type="molecule type" value="Genomic_DNA"/>
</dbReference>
<sequence length="106" mass="11692">MRIAKLATFVIRSLEQMRSQDTNHLQGEAMSKFRTESDSMGTVEIPATALWGAQTERARQNFQLSGHRFPSAFITALARVKYAAAHANAELDVIQSEQAQAIKTAA</sequence>
<dbReference type="GO" id="GO:0006531">
    <property type="term" value="P:aspartate metabolic process"/>
    <property type="evidence" value="ECO:0007669"/>
    <property type="project" value="TreeGrafter"/>
</dbReference>
<dbReference type="GO" id="GO:0005829">
    <property type="term" value="C:cytosol"/>
    <property type="evidence" value="ECO:0007669"/>
    <property type="project" value="TreeGrafter"/>
</dbReference>
<dbReference type="PANTHER" id="PTHR42696">
    <property type="entry name" value="ASPARTATE AMMONIA-LYASE"/>
    <property type="match status" value="1"/>
</dbReference>
<dbReference type="Gene3D" id="1.10.275.10">
    <property type="entry name" value="Fumarase/aspartase (N-terminal domain)"/>
    <property type="match status" value="1"/>
</dbReference>
<proteinExistence type="predicted"/>
<dbReference type="InterPro" id="IPR051546">
    <property type="entry name" value="Aspartate_Ammonia-Lyase"/>
</dbReference>
<protein>
    <submittedName>
        <fullName evidence="1">Uncharacterized protein</fullName>
    </submittedName>
</protein>
<dbReference type="InterPro" id="IPR008948">
    <property type="entry name" value="L-Aspartase-like"/>
</dbReference>
<dbReference type="AlphaFoldDB" id="A0A2T4CS19"/>
<accession>A0A2T4CS19</accession>